<evidence type="ECO:0000313" key="4">
    <source>
        <dbReference type="Proteomes" id="UP000799421"/>
    </source>
</evidence>
<dbReference type="AlphaFoldDB" id="A0A6A7BUD9"/>
<dbReference type="EMBL" id="MU006007">
    <property type="protein sequence ID" value="KAF2858587.1"/>
    <property type="molecule type" value="Genomic_DNA"/>
</dbReference>
<accession>A0A6A7BUD9</accession>
<name>A0A6A7BUD9_9PEZI</name>
<organism evidence="3 4">
    <name type="scientific">Piedraia hortae CBS 480.64</name>
    <dbReference type="NCBI Taxonomy" id="1314780"/>
    <lineage>
        <taxon>Eukaryota</taxon>
        <taxon>Fungi</taxon>
        <taxon>Dikarya</taxon>
        <taxon>Ascomycota</taxon>
        <taxon>Pezizomycotina</taxon>
        <taxon>Dothideomycetes</taxon>
        <taxon>Dothideomycetidae</taxon>
        <taxon>Capnodiales</taxon>
        <taxon>Piedraiaceae</taxon>
        <taxon>Piedraia</taxon>
    </lineage>
</organism>
<reference evidence="3" key="1">
    <citation type="journal article" date="2020" name="Stud. Mycol.">
        <title>101 Dothideomycetes genomes: a test case for predicting lifestyles and emergence of pathogens.</title>
        <authorList>
            <person name="Haridas S."/>
            <person name="Albert R."/>
            <person name="Binder M."/>
            <person name="Bloem J."/>
            <person name="Labutti K."/>
            <person name="Salamov A."/>
            <person name="Andreopoulos B."/>
            <person name="Baker S."/>
            <person name="Barry K."/>
            <person name="Bills G."/>
            <person name="Bluhm B."/>
            <person name="Cannon C."/>
            <person name="Castanera R."/>
            <person name="Culley D."/>
            <person name="Daum C."/>
            <person name="Ezra D."/>
            <person name="Gonzalez J."/>
            <person name="Henrissat B."/>
            <person name="Kuo A."/>
            <person name="Liang C."/>
            <person name="Lipzen A."/>
            <person name="Lutzoni F."/>
            <person name="Magnuson J."/>
            <person name="Mondo S."/>
            <person name="Nolan M."/>
            <person name="Ohm R."/>
            <person name="Pangilinan J."/>
            <person name="Park H.-J."/>
            <person name="Ramirez L."/>
            <person name="Alfaro M."/>
            <person name="Sun H."/>
            <person name="Tritt A."/>
            <person name="Yoshinaga Y."/>
            <person name="Zwiers L.-H."/>
            <person name="Turgeon B."/>
            <person name="Goodwin S."/>
            <person name="Spatafora J."/>
            <person name="Crous P."/>
            <person name="Grigoriev I."/>
        </authorList>
    </citation>
    <scope>NUCLEOTIDE SEQUENCE</scope>
    <source>
        <strain evidence="3">CBS 480.64</strain>
    </source>
</reference>
<protein>
    <recommendedName>
        <fullName evidence="2">Altered inheritance of mitochondria protein 6</fullName>
    </recommendedName>
</protein>
<dbReference type="InterPro" id="IPR017946">
    <property type="entry name" value="PLC-like_Pdiesterase_TIM-brl"/>
</dbReference>
<evidence type="ECO:0000256" key="2">
    <source>
        <dbReference type="ARBA" id="ARBA00014286"/>
    </source>
</evidence>
<feature type="non-terminal residue" evidence="3">
    <location>
        <position position="255"/>
    </location>
</feature>
<comment type="similarity">
    <text evidence="1">Belongs to the AIM6 family.</text>
</comment>
<dbReference type="PANTHER" id="PTHR31571:SF1">
    <property type="entry name" value="ALTERED INHERITANCE OF MITOCHONDRIA PROTEIN 6"/>
    <property type="match status" value="1"/>
</dbReference>
<dbReference type="GO" id="GO:0006629">
    <property type="term" value="P:lipid metabolic process"/>
    <property type="evidence" value="ECO:0007669"/>
    <property type="project" value="InterPro"/>
</dbReference>
<proteinExistence type="inferred from homology"/>
<sequence length="255" mass="28652">IHSHNDYTREIPLYSALAAGARSIEADIWLSGKDLLVGHSKWSLSKKCTLKVMYVDPLVEVLERGGGWVYPSRKGYVEGDETAGHERSKEETVYLVIDFKSTGPETFDALREELHPLHQRGYLTSFNGTKIVYRAITVIATGRVPYKSILSWKDGREIFYDVPILDLPSFAQDENHGLVSLSTSGNYKKMFGELLPLSSEHKAELHRVVASAHEKDLMVRFWNVDDSAWSTLTEAGVDWINADDFNAAISFLETG</sequence>
<evidence type="ECO:0000313" key="3">
    <source>
        <dbReference type="EMBL" id="KAF2858587.1"/>
    </source>
</evidence>
<dbReference type="GO" id="GO:0008081">
    <property type="term" value="F:phosphoric diester hydrolase activity"/>
    <property type="evidence" value="ECO:0007669"/>
    <property type="project" value="InterPro"/>
</dbReference>
<dbReference type="Proteomes" id="UP000799421">
    <property type="component" value="Unassembled WGS sequence"/>
</dbReference>
<dbReference type="SUPFAM" id="SSF51695">
    <property type="entry name" value="PLC-like phosphodiesterases"/>
    <property type="match status" value="1"/>
</dbReference>
<dbReference type="OrthoDB" id="4153866at2759"/>
<dbReference type="Gene3D" id="3.20.20.190">
    <property type="entry name" value="Phosphatidylinositol (PI) phosphodiesterase"/>
    <property type="match status" value="1"/>
</dbReference>
<keyword evidence="4" id="KW-1185">Reference proteome</keyword>
<feature type="non-terminal residue" evidence="3">
    <location>
        <position position="1"/>
    </location>
</feature>
<gene>
    <name evidence="3" type="ORF">K470DRAFT_200416</name>
</gene>
<dbReference type="InterPro" id="IPR051236">
    <property type="entry name" value="HAT_RTT109-like"/>
</dbReference>
<dbReference type="PANTHER" id="PTHR31571">
    <property type="entry name" value="ALTERED INHERITANCE OF MITOCHONDRIA PROTEIN 6"/>
    <property type="match status" value="1"/>
</dbReference>
<evidence type="ECO:0000256" key="1">
    <source>
        <dbReference type="ARBA" id="ARBA00008858"/>
    </source>
</evidence>